<dbReference type="PANTHER" id="PTHR12770">
    <property type="entry name" value="RUS1 FAMILY PROTEIN C16ORF58"/>
    <property type="match status" value="1"/>
</dbReference>
<keyword evidence="7" id="KW-1185">Reference proteome</keyword>
<proteinExistence type="inferred from homology"/>
<evidence type="ECO:0000256" key="1">
    <source>
        <dbReference type="ARBA" id="ARBA00007558"/>
    </source>
</evidence>
<sequence length="499" mass="55881">MHVGARWRRRPLACQPAPLISLTGAAFPDWTRQRHAGSFGKWLGNWQEPAADHPPERSPTATAAAGPSAEPQTAERLTESSRWIAAEQIRHGVREYRINTAGELEVAEVHRPRNWRGKAVDRFARFLLPDGYPDAVGPDYAEYTWWRGRAFFFGGMVGVFSTQSLLLAVGVGRPSAAPVAAALQWVIRDGLGRAGRMLFSQVGTGFDAETKQHRLAAAFVLNAACALETLTPLVPSFFLPLASVANMAKGASTVAAASTRGAIYRSFMRRENLGDITAKQETVGVAGDLLGTAVGIVLSRLSAHSARWSMAAFAGASLGHLYSAYREVKSVQLRTLNRQRAHALVWTYLEQQRRVPSVPEVNRSERVILRPWLDWLHAPNMQLGARLADAAPDAEALQYVLRLYRHERYLLTYEGGRVRVVLRHDATSHDQLKAFFQSREFWRRYTAGGERHARNRELLEQSYRTTQNEFAHFVRECRALGWNTDTVLLRPAPRRVTWK</sequence>
<dbReference type="Pfam" id="PF04884">
    <property type="entry name" value="UVB_sens_prot"/>
    <property type="match status" value="1"/>
</dbReference>
<dbReference type="Proteomes" id="UP001301350">
    <property type="component" value="Unassembled WGS sequence"/>
</dbReference>
<evidence type="ECO:0000256" key="2">
    <source>
        <dbReference type="SAM" id="MobiDB-lite"/>
    </source>
</evidence>
<reference evidence="6 7" key="1">
    <citation type="submission" date="2022-07" db="EMBL/GenBank/DDBJ databases">
        <title>Genome-wide signatures of adaptation to extreme environments.</title>
        <authorList>
            <person name="Cho C.H."/>
            <person name="Yoon H.S."/>
        </authorList>
    </citation>
    <scope>NUCLEOTIDE SEQUENCE [LARGE SCALE GENOMIC DNA]</scope>
    <source>
        <strain evidence="6 7">DBV 063 E5</strain>
    </source>
</reference>
<comment type="similarity">
    <text evidence="1">Belongs to the RUS1 family.</text>
</comment>
<protein>
    <submittedName>
        <fullName evidence="6">Uncharacterized protein</fullName>
    </submittedName>
</protein>
<feature type="domain" description="Protein root UVB sensitive/RUS" evidence="4">
    <location>
        <begin position="118"/>
        <end position="351"/>
    </location>
</feature>
<evidence type="ECO:0000256" key="3">
    <source>
        <dbReference type="SAM" id="Phobius"/>
    </source>
</evidence>
<evidence type="ECO:0000259" key="4">
    <source>
        <dbReference type="Pfam" id="PF04884"/>
    </source>
</evidence>
<evidence type="ECO:0000259" key="5">
    <source>
        <dbReference type="Pfam" id="PF24160"/>
    </source>
</evidence>
<feature type="region of interest" description="Disordered" evidence="2">
    <location>
        <begin position="43"/>
        <end position="78"/>
    </location>
</feature>
<accession>A0AAV9IQ88</accession>
<dbReference type="Pfam" id="PF24160">
    <property type="entry name" value="UVB_sens_C"/>
    <property type="match status" value="1"/>
</dbReference>
<evidence type="ECO:0000313" key="7">
    <source>
        <dbReference type="Proteomes" id="UP001301350"/>
    </source>
</evidence>
<dbReference type="AlphaFoldDB" id="A0AAV9IQ88"/>
<keyword evidence="3" id="KW-1133">Transmembrane helix</keyword>
<feature type="domain" description="Root UVB sensitive protein C-terminal" evidence="5">
    <location>
        <begin position="354"/>
        <end position="498"/>
    </location>
</feature>
<gene>
    <name evidence="6" type="ORF">CDCA_CDCA01G0266</name>
</gene>
<dbReference type="EMBL" id="JANCYW010000001">
    <property type="protein sequence ID" value="KAK4534241.1"/>
    <property type="molecule type" value="Genomic_DNA"/>
</dbReference>
<keyword evidence="3" id="KW-0812">Transmembrane</keyword>
<organism evidence="6 7">
    <name type="scientific">Cyanidium caldarium</name>
    <name type="common">Red alga</name>
    <dbReference type="NCBI Taxonomy" id="2771"/>
    <lineage>
        <taxon>Eukaryota</taxon>
        <taxon>Rhodophyta</taxon>
        <taxon>Bangiophyceae</taxon>
        <taxon>Cyanidiales</taxon>
        <taxon>Cyanidiaceae</taxon>
        <taxon>Cyanidium</taxon>
    </lineage>
</organism>
<feature type="transmembrane region" description="Helical" evidence="3">
    <location>
        <begin position="150"/>
        <end position="171"/>
    </location>
</feature>
<dbReference type="PANTHER" id="PTHR12770:SF20">
    <property type="entry name" value="PROTEIN ROOT UVB SENSITIVE 6"/>
    <property type="match status" value="1"/>
</dbReference>
<dbReference type="InterPro" id="IPR006968">
    <property type="entry name" value="RUS_fam"/>
</dbReference>
<evidence type="ECO:0000313" key="6">
    <source>
        <dbReference type="EMBL" id="KAK4534241.1"/>
    </source>
</evidence>
<dbReference type="InterPro" id="IPR055412">
    <property type="entry name" value="UVB_sens_C"/>
</dbReference>
<feature type="compositionally biased region" description="Low complexity" evidence="2">
    <location>
        <begin position="58"/>
        <end position="69"/>
    </location>
</feature>
<name>A0AAV9IQ88_CYACA</name>
<comment type="caution">
    <text evidence="6">The sequence shown here is derived from an EMBL/GenBank/DDBJ whole genome shotgun (WGS) entry which is preliminary data.</text>
</comment>
<keyword evidence="3" id="KW-0472">Membrane</keyword>
<dbReference type="InterPro" id="IPR054549">
    <property type="entry name" value="UVB_sens_RUS_dom"/>
</dbReference>